<dbReference type="PANTHER" id="PTHR35610:SF7">
    <property type="entry name" value="3-ISOPROPYLMALATE DEHYDRATASE"/>
    <property type="match status" value="1"/>
</dbReference>
<protein>
    <submittedName>
        <fullName evidence="2">PAC2 family protein</fullName>
    </submittedName>
</protein>
<sequence length="257" mass="28230">MSTKVFLQSKKKFKNPVLLTGLPGIGLVGKICVDYFLKQLKTEKIGEIYSDSFPPSVHTKDALVELIKDELHATEHKGRHFLFLAGPVQPSLDFRSGAIEHYEFAEEIVEAVKKLGVKEVFTLAGLNIGDARMEKQPDVVIAATDKKTLERFTSLGAKADKKEGLISGAAGLILGIAQQQGMQGACLMGETNAKLIYGDHGAAKKLIELIVKAFGFKVEMKGIEREAKNIEKAFEKLAKQFEEAEEKPPKDGPSYVR</sequence>
<dbReference type="Pfam" id="PF09754">
    <property type="entry name" value="PAC2"/>
    <property type="match status" value="1"/>
</dbReference>
<feature type="coiled-coil region" evidence="1">
    <location>
        <begin position="220"/>
        <end position="247"/>
    </location>
</feature>
<evidence type="ECO:0000256" key="1">
    <source>
        <dbReference type="SAM" id="Coils"/>
    </source>
</evidence>
<evidence type="ECO:0000313" key="3">
    <source>
        <dbReference type="Proteomes" id="UP000809243"/>
    </source>
</evidence>
<dbReference type="EMBL" id="JAFGDB010000068">
    <property type="protein sequence ID" value="MBN2067613.1"/>
    <property type="molecule type" value="Genomic_DNA"/>
</dbReference>
<dbReference type="InterPro" id="IPR038389">
    <property type="entry name" value="PSMG2_sf"/>
</dbReference>
<gene>
    <name evidence="2" type="ORF">JW744_04050</name>
</gene>
<dbReference type="Proteomes" id="UP000809243">
    <property type="component" value="Unassembled WGS sequence"/>
</dbReference>
<reference evidence="2" key="1">
    <citation type="submission" date="2021-01" db="EMBL/GenBank/DDBJ databases">
        <title>Active Sulfur Cycling in an Early Earth Analoge.</title>
        <authorList>
            <person name="Hahn C.R."/>
            <person name="Youssef N.H."/>
            <person name="Elshahed M."/>
        </authorList>
    </citation>
    <scope>NUCLEOTIDE SEQUENCE</scope>
    <source>
        <strain evidence="2">Zod_Metabat.1151</strain>
    </source>
</reference>
<dbReference type="SUPFAM" id="SSF159659">
    <property type="entry name" value="Cgl1923-like"/>
    <property type="match status" value="1"/>
</dbReference>
<dbReference type="InterPro" id="IPR019151">
    <property type="entry name" value="Proteasome_assmbl_chaperone_2"/>
</dbReference>
<accession>A0A938YNW8</accession>
<proteinExistence type="predicted"/>
<organism evidence="2 3">
    <name type="scientific">Candidatus Iainarchaeum sp</name>
    <dbReference type="NCBI Taxonomy" id="3101447"/>
    <lineage>
        <taxon>Archaea</taxon>
        <taxon>Candidatus Iainarchaeota</taxon>
        <taxon>Candidatus Iainarchaeia</taxon>
        <taxon>Candidatus Iainarchaeales</taxon>
        <taxon>Candidatus Iainarchaeaceae</taxon>
        <taxon>Candidatus Iainarchaeum</taxon>
    </lineage>
</organism>
<evidence type="ECO:0000313" key="2">
    <source>
        <dbReference type="EMBL" id="MBN2067613.1"/>
    </source>
</evidence>
<dbReference type="Gene3D" id="3.40.50.10900">
    <property type="entry name" value="PAC-like subunit"/>
    <property type="match status" value="1"/>
</dbReference>
<comment type="caution">
    <text evidence="2">The sequence shown here is derived from an EMBL/GenBank/DDBJ whole genome shotgun (WGS) entry which is preliminary data.</text>
</comment>
<keyword evidence="1" id="KW-0175">Coiled coil</keyword>
<dbReference type="PANTHER" id="PTHR35610">
    <property type="entry name" value="3-ISOPROPYLMALATE DEHYDRATASE-RELATED"/>
    <property type="match status" value="1"/>
</dbReference>
<dbReference type="AlphaFoldDB" id="A0A938YNW8"/>
<name>A0A938YNW8_9ARCH</name>